<dbReference type="InterPro" id="IPR011250">
    <property type="entry name" value="OMP/PagP_B-barrel"/>
</dbReference>
<feature type="signal peptide" evidence="1">
    <location>
        <begin position="1"/>
        <end position="28"/>
    </location>
</feature>
<evidence type="ECO:0000256" key="1">
    <source>
        <dbReference type="SAM" id="SignalP"/>
    </source>
</evidence>
<dbReference type="AlphaFoldDB" id="A0A832MN34"/>
<feature type="chain" id="PRO_5032866472" description="Porin family protein" evidence="1">
    <location>
        <begin position="29"/>
        <end position="188"/>
    </location>
</feature>
<gene>
    <name evidence="2" type="ORF">ENR23_09660</name>
</gene>
<evidence type="ECO:0008006" key="3">
    <source>
        <dbReference type="Google" id="ProtNLM"/>
    </source>
</evidence>
<sequence>MRRSSWRMSALPALLALCALASSRPAAAAGGLTGLDAMSATVMQEGQSSFSGLGLRARLASVRLVPGVEIMPSVEYWRNRSTVQPFGIETSRRDATLAVDARYAFRREAWSPYVGAGFGLHFLSSEVHAPALGLDREQDSVVKGGLAALGGVTFPITNRVHNFIELKYHHVTEYRQLKINWGLSFDLR</sequence>
<dbReference type="SUPFAM" id="SSF56925">
    <property type="entry name" value="OMPA-like"/>
    <property type="match status" value="1"/>
</dbReference>
<proteinExistence type="predicted"/>
<dbReference type="EMBL" id="DSQF01000020">
    <property type="protein sequence ID" value="HGZ43673.1"/>
    <property type="molecule type" value="Genomic_DNA"/>
</dbReference>
<name>A0A832MN34_UNCEI</name>
<dbReference type="Gene3D" id="2.40.160.20">
    <property type="match status" value="1"/>
</dbReference>
<reference evidence="2" key="1">
    <citation type="journal article" date="2020" name="mSystems">
        <title>Genome- and Community-Level Interaction Insights into Carbon Utilization and Element Cycling Functions of Hydrothermarchaeota in Hydrothermal Sediment.</title>
        <authorList>
            <person name="Zhou Z."/>
            <person name="Liu Y."/>
            <person name="Xu W."/>
            <person name="Pan J."/>
            <person name="Luo Z.H."/>
            <person name="Li M."/>
        </authorList>
    </citation>
    <scope>NUCLEOTIDE SEQUENCE [LARGE SCALE GENOMIC DNA]</scope>
    <source>
        <strain evidence="2">SpSt-381</strain>
    </source>
</reference>
<evidence type="ECO:0000313" key="2">
    <source>
        <dbReference type="EMBL" id="HGZ43673.1"/>
    </source>
</evidence>
<accession>A0A832MN34</accession>
<protein>
    <recommendedName>
        <fullName evidence="3">Porin family protein</fullName>
    </recommendedName>
</protein>
<organism evidence="2">
    <name type="scientific">Eiseniibacteriota bacterium</name>
    <dbReference type="NCBI Taxonomy" id="2212470"/>
    <lineage>
        <taxon>Bacteria</taxon>
        <taxon>Candidatus Eiseniibacteriota</taxon>
    </lineage>
</organism>
<keyword evidence="1" id="KW-0732">Signal</keyword>
<comment type="caution">
    <text evidence="2">The sequence shown here is derived from an EMBL/GenBank/DDBJ whole genome shotgun (WGS) entry which is preliminary data.</text>
</comment>